<gene>
    <name evidence="4" type="ORF">L249_7337</name>
</gene>
<dbReference type="PANTHER" id="PTHR40621:SF6">
    <property type="entry name" value="AP-1-LIKE TRANSCRIPTION FACTOR YAP1-RELATED"/>
    <property type="match status" value="1"/>
</dbReference>
<evidence type="ECO:0000313" key="4">
    <source>
        <dbReference type="EMBL" id="RCI11437.1"/>
    </source>
</evidence>
<dbReference type="EMBL" id="LKCN02000010">
    <property type="protein sequence ID" value="RCI11437.1"/>
    <property type="molecule type" value="Genomic_DNA"/>
</dbReference>
<name>A0A367LAI0_9HYPO</name>
<dbReference type="InterPro" id="IPR050936">
    <property type="entry name" value="AP-1-like"/>
</dbReference>
<dbReference type="Gene3D" id="1.20.5.170">
    <property type="match status" value="1"/>
</dbReference>
<sequence length="595" mass="65634">MTPWYREGLLHDDDICLVPLLFRAPPPKGTADRPPGLGCGNYFLRLRLLTALSLEVPSASGKVPGLRCDPGRPDSRVRLRHPQCPLLAGVMTVSKGNYPPNVIFTSQSPRSIRSPALGTYHFISSSLPEPTAFVARDCQPHGFRRRCPKFGHCHRPPLDFRIPRRLPYNFSLEQLLDAVWLAMASSLSPDQHQSQSSPEAASAFGGSERSTPAPLNLNFLKSLADKRATRGKRRLPFPYRIPYNNPPKRRGPKPDSKPALTRRQELNRQAQRTHRERKELYIKALEDEVLRLKELYGNVSLEKEKLVEANRQLRDALAQHGIQFIPSAGQENLSSNLSMGNASGTSPGTSFAAGSFTSFSPSQSSPGFTSNMHPMTADQMRATTQPTKGNGVDCEQAGIDFVLAYGSSASSRAYLSPPPPEEEANLDQTTEIGFADDGGFTGRPFRLEKPCMQHLPILLERAAGSDSKPCGHALMVSCPPTPSTNESVEASSIVKKETQSNPGQEFMGLNKADLATLLDLSKKLDLDGEITPVVAWGMILSHPRFTELRSDDIRRLAEELSQKVRCYGFGAVLEEFELRDAFESILPCDPETMVY</sequence>
<evidence type="ECO:0000313" key="5">
    <source>
        <dbReference type="Proteomes" id="UP000253664"/>
    </source>
</evidence>
<dbReference type="GO" id="GO:0090575">
    <property type="term" value="C:RNA polymerase II transcription regulator complex"/>
    <property type="evidence" value="ECO:0007669"/>
    <property type="project" value="TreeGrafter"/>
</dbReference>
<dbReference type="SUPFAM" id="SSF57959">
    <property type="entry name" value="Leucine zipper domain"/>
    <property type="match status" value="1"/>
</dbReference>
<evidence type="ECO:0000256" key="1">
    <source>
        <dbReference type="ARBA" id="ARBA00004123"/>
    </source>
</evidence>
<feature type="compositionally biased region" description="Basic and acidic residues" evidence="3">
    <location>
        <begin position="252"/>
        <end position="266"/>
    </location>
</feature>
<dbReference type="AlphaFoldDB" id="A0A367LAI0"/>
<evidence type="ECO:0000256" key="2">
    <source>
        <dbReference type="ARBA" id="ARBA00023242"/>
    </source>
</evidence>
<keyword evidence="5" id="KW-1185">Reference proteome</keyword>
<comment type="subcellular location">
    <subcellularLocation>
        <location evidence="1">Nucleus</location>
    </subcellularLocation>
</comment>
<dbReference type="Proteomes" id="UP000253664">
    <property type="component" value="Unassembled WGS sequence"/>
</dbReference>
<organism evidence="4 5">
    <name type="scientific">Ophiocordyceps polyrhachis-furcata BCC 54312</name>
    <dbReference type="NCBI Taxonomy" id="1330021"/>
    <lineage>
        <taxon>Eukaryota</taxon>
        <taxon>Fungi</taxon>
        <taxon>Dikarya</taxon>
        <taxon>Ascomycota</taxon>
        <taxon>Pezizomycotina</taxon>
        <taxon>Sordariomycetes</taxon>
        <taxon>Hypocreomycetidae</taxon>
        <taxon>Hypocreales</taxon>
        <taxon>Ophiocordycipitaceae</taxon>
        <taxon>Ophiocordyceps</taxon>
    </lineage>
</organism>
<feature type="compositionally biased region" description="Polar residues" evidence="3">
    <location>
        <begin position="189"/>
        <end position="199"/>
    </location>
</feature>
<reference evidence="4 5" key="1">
    <citation type="journal article" date="2015" name="BMC Genomics">
        <title>Insights from the genome of Ophiocordyceps polyrhachis-furcata to pathogenicity and host specificity in insect fungi.</title>
        <authorList>
            <person name="Wichadakul D."/>
            <person name="Kobmoo N."/>
            <person name="Ingsriswang S."/>
            <person name="Tangphatsornruang S."/>
            <person name="Chantasingh D."/>
            <person name="Luangsa-ard J.J."/>
            <person name="Eurwilaichitr L."/>
        </authorList>
    </citation>
    <scope>NUCLEOTIDE SEQUENCE [LARGE SCALE GENOMIC DNA]</scope>
    <source>
        <strain evidence="4 5">BCC 54312</strain>
    </source>
</reference>
<proteinExistence type="predicted"/>
<dbReference type="PANTHER" id="PTHR40621">
    <property type="entry name" value="TRANSCRIPTION FACTOR KAPC-RELATED"/>
    <property type="match status" value="1"/>
</dbReference>
<protein>
    <recommendedName>
        <fullName evidence="6">BZIP domain-containing protein</fullName>
    </recommendedName>
</protein>
<feature type="region of interest" description="Disordered" evidence="3">
    <location>
        <begin position="234"/>
        <end position="275"/>
    </location>
</feature>
<dbReference type="Gene3D" id="1.10.238.100">
    <property type="entry name" value="YAP1 redox domain. Chain B"/>
    <property type="match status" value="1"/>
</dbReference>
<dbReference type="GO" id="GO:0000976">
    <property type="term" value="F:transcription cis-regulatory region binding"/>
    <property type="evidence" value="ECO:0007669"/>
    <property type="project" value="InterPro"/>
</dbReference>
<accession>A0A367LAI0</accession>
<dbReference type="InterPro" id="IPR046347">
    <property type="entry name" value="bZIP_sf"/>
</dbReference>
<dbReference type="GO" id="GO:0001228">
    <property type="term" value="F:DNA-binding transcription activator activity, RNA polymerase II-specific"/>
    <property type="evidence" value="ECO:0007669"/>
    <property type="project" value="TreeGrafter"/>
</dbReference>
<evidence type="ECO:0008006" key="6">
    <source>
        <dbReference type="Google" id="ProtNLM"/>
    </source>
</evidence>
<dbReference type="OrthoDB" id="2590011at2759"/>
<evidence type="ECO:0000256" key="3">
    <source>
        <dbReference type="SAM" id="MobiDB-lite"/>
    </source>
</evidence>
<feature type="region of interest" description="Disordered" evidence="3">
    <location>
        <begin position="189"/>
        <end position="209"/>
    </location>
</feature>
<dbReference type="CDD" id="cd14688">
    <property type="entry name" value="bZIP_YAP"/>
    <property type="match status" value="1"/>
</dbReference>
<keyword evidence="2" id="KW-0539">Nucleus</keyword>
<comment type="caution">
    <text evidence="4">The sequence shown here is derived from an EMBL/GenBank/DDBJ whole genome shotgun (WGS) entry which is preliminary data.</text>
</comment>